<sequence length="107" mass="11990">MDDTHWTQVYSAAEALEAYSLKGMLEASGLDVLLKGESLYSCMGELPASVLEVTLWVPEHQILKAQQLLAGYEDQADQPWFCSGCGEQNESNFEICWQCQKEKAQLL</sequence>
<dbReference type="InterPro" id="IPR001876">
    <property type="entry name" value="Znf_RanBP2"/>
</dbReference>
<gene>
    <name evidence="5" type="ORF">H4O21_16170</name>
</gene>
<protein>
    <submittedName>
        <fullName evidence="5">DUF2007 domain-containing protein</fullName>
    </submittedName>
</protein>
<keyword evidence="1" id="KW-0479">Metal-binding</keyword>
<accession>A0A839IUI7</accession>
<evidence type="ECO:0000256" key="2">
    <source>
        <dbReference type="ARBA" id="ARBA00022771"/>
    </source>
</evidence>
<dbReference type="InterPro" id="IPR018551">
    <property type="entry name" value="DUF2007"/>
</dbReference>
<feature type="domain" description="RanBP2-type" evidence="4">
    <location>
        <begin position="80"/>
        <end position="99"/>
    </location>
</feature>
<dbReference type="Proteomes" id="UP000565262">
    <property type="component" value="Unassembled WGS sequence"/>
</dbReference>
<keyword evidence="2" id="KW-0863">Zinc-finger</keyword>
<dbReference type="PROSITE" id="PS01358">
    <property type="entry name" value="ZF_RANBP2_1"/>
    <property type="match status" value="1"/>
</dbReference>
<comment type="caution">
    <text evidence="5">The sequence shown here is derived from an EMBL/GenBank/DDBJ whole genome shotgun (WGS) entry which is preliminary data.</text>
</comment>
<evidence type="ECO:0000256" key="1">
    <source>
        <dbReference type="ARBA" id="ARBA00022723"/>
    </source>
</evidence>
<evidence type="ECO:0000259" key="4">
    <source>
        <dbReference type="PROSITE" id="PS01358"/>
    </source>
</evidence>
<name>A0A839IUI7_9GAMM</name>
<dbReference type="EMBL" id="JACJFM010000024">
    <property type="protein sequence ID" value="MBB1488139.1"/>
    <property type="molecule type" value="Genomic_DNA"/>
</dbReference>
<proteinExistence type="predicted"/>
<organism evidence="5 6">
    <name type="scientific">Oceanospirillum sediminis</name>
    <dbReference type="NCBI Taxonomy" id="2760088"/>
    <lineage>
        <taxon>Bacteria</taxon>
        <taxon>Pseudomonadati</taxon>
        <taxon>Pseudomonadota</taxon>
        <taxon>Gammaproteobacteria</taxon>
        <taxon>Oceanospirillales</taxon>
        <taxon>Oceanospirillaceae</taxon>
        <taxon>Oceanospirillum</taxon>
    </lineage>
</organism>
<keyword evidence="6" id="KW-1185">Reference proteome</keyword>
<dbReference type="InterPro" id="IPR055999">
    <property type="entry name" value="DUF7577"/>
</dbReference>
<dbReference type="GO" id="GO:0008270">
    <property type="term" value="F:zinc ion binding"/>
    <property type="evidence" value="ECO:0007669"/>
    <property type="project" value="UniProtKB-KW"/>
</dbReference>
<dbReference type="Pfam" id="PF24463">
    <property type="entry name" value="DUF7577"/>
    <property type="match status" value="1"/>
</dbReference>
<dbReference type="Pfam" id="PF09413">
    <property type="entry name" value="DUF2007"/>
    <property type="match status" value="1"/>
</dbReference>
<evidence type="ECO:0000313" key="6">
    <source>
        <dbReference type="Proteomes" id="UP000565262"/>
    </source>
</evidence>
<reference evidence="5 6" key="1">
    <citation type="submission" date="2020-08" db="EMBL/GenBank/DDBJ databases">
        <title>Oceanospirillum sp. nov. isolated from marine sediment.</title>
        <authorList>
            <person name="Ji X."/>
        </authorList>
    </citation>
    <scope>NUCLEOTIDE SEQUENCE [LARGE SCALE GENOMIC DNA]</scope>
    <source>
        <strain evidence="5 6">D5</strain>
    </source>
</reference>
<evidence type="ECO:0000313" key="5">
    <source>
        <dbReference type="EMBL" id="MBB1488139.1"/>
    </source>
</evidence>
<dbReference type="AlphaFoldDB" id="A0A839IUI7"/>
<evidence type="ECO:0000256" key="3">
    <source>
        <dbReference type="ARBA" id="ARBA00022833"/>
    </source>
</evidence>
<keyword evidence="3" id="KW-0862">Zinc</keyword>